<dbReference type="InterPro" id="IPR004358">
    <property type="entry name" value="Sig_transdc_His_kin-like_C"/>
</dbReference>
<evidence type="ECO:0000313" key="10">
    <source>
        <dbReference type="EMBL" id="SKB25476.1"/>
    </source>
</evidence>
<evidence type="ECO:0000256" key="2">
    <source>
        <dbReference type="ARBA" id="ARBA00004370"/>
    </source>
</evidence>
<protein>
    <recommendedName>
        <fullName evidence="3">histidine kinase</fullName>
        <ecNumber evidence="3">2.7.13.3</ecNumber>
    </recommendedName>
</protein>
<dbReference type="Gene3D" id="1.10.287.130">
    <property type="match status" value="1"/>
</dbReference>
<dbReference type="InterPro" id="IPR050351">
    <property type="entry name" value="BphY/WalK/GraS-like"/>
</dbReference>
<dbReference type="PRINTS" id="PR00344">
    <property type="entry name" value="BCTRLSENSOR"/>
</dbReference>
<evidence type="ECO:0000256" key="3">
    <source>
        <dbReference type="ARBA" id="ARBA00012438"/>
    </source>
</evidence>
<dbReference type="InterPro" id="IPR036890">
    <property type="entry name" value="HATPase_C_sf"/>
</dbReference>
<dbReference type="Pfam" id="PF00512">
    <property type="entry name" value="HisKA"/>
    <property type="match status" value="1"/>
</dbReference>
<evidence type="ECO:0000256" key="1">
    <source>
        <dbReference type="ARBA" id="ARBA00000085"/>
    </source>
</evidence>
<dbReference type="EC" id="2.7.13.3" evidence="3"/>
<dbReference type="SMART" id="SM00387">
    <property type="entry name" value="HATPase_c"/>
    <property type="match status" value="1"/>
</dbReference>
<dbReference type="PANTHER" id="PTHR45453:SF1">
    <property type="entry name" value="PHOSPHATE REGULON SENSOR PROTEIN PHOR"/>
    <property type="match status" value="1"/>
</dbReference>
<dbReference type="PROSITE" id="PS50109">
    <property type="entry name" value="HIS_KIN"/>
    <property type="match status" value="1"/>
</dbReference>
<keyword evidence="11" id="KW-1185">Reference proteome</keyword>
<gene>
    <name evidence="10" type="ORF">SAMN02745120_0307</name>
</gene>
<dbReference type="SUPFAM" id="SSF47384">
    <property type="entry name" value="Homodimeric domain of signal transducing histidine kinase"/>
    <property type="match status" value="1"/>
</dbReference>
<sequence>MTDKLRWRFVLVAMVAISTVMVIVLSSINMANIYKTNKNSDELLSIISDNDGRIPFDEHKIPDDRPPKKPELGPEGRYLNRYFTVRISESDSIISVDNTNIAADVSYIAIDYVNQILEDGKSKGTIDNYRYSLSTKNGGSLIVFLDISKEQHINKSFLTVSLIVLFISLLIVFLLLVVLSKKAIQPFVDNLNRQKEFISNASHEIKTPLAILSANNEVLELISGESKWTISNHNQIRRLKYLIEQMLMLSTLEEKIDNLVFQEIDLSKILIDAMTEFSAIYTNIKVKTSIQENVFILADKGSIVQLVNIILDNAFKYVTDDGNIFIELSQNKDSILSVSNSCELINKEDLNKIFDRFYRLDEARTRQKGGNGMGLSIAKAIVDKHNAKISAEIDDDNNFTMKVKFYRKK</sequence>
<reference evidence="11" key="1">
    <citation type="submission" date="2017-02" db="EMBL/GenBank/DDBJ databases">
        <authorList>
            <person name="Varghese N."/>
            <person name="Submissions S."/>
        </authorList>
    </citation>
    <scope>NUCLEOTIDE SEQUENCE [LARGE SCALE GENOMIC DNA]</scope>
    <source>
        <strain evidence="11">ATCC 35199</strain>
    </source>
</reference>
<evidence type="ECO:0000259" key="9">
    <source>
        <dbReference type="PROSITE" id="PS50109"/>
    </source>
</evidence>
<dbReference type="OrthoDB" id="9813151at2"/>
<dbReference type="SUPFAM" id="SSF55874">
    <property type="entry name" value="ATPase domain of HSP90 chaperone/DNA topoisomerase II/histidine kinase"/>
    <property type="match status" value="1"/>
</dbReference>
<dbReference type="InterPro" id="IPR036097">
    <property type="entry name" value="HisK_dim/P_sf"/>
</dbReference>
<name>A0A1T4ZS43_9FIRM</name>
<dbReference type="InterPro" id="IPR005467">
    <property type="entry name" value="His_kinase_dom"/>
</dbReference>
<comment type="catalytic activity">
    <reaction evidence="1">
        <text>ATP + protein L-histidine = ADP + protein N-phospho-L-histidine.</text>
        <dbReference type="EC" id="2.7.13.3"/>
    </reaction>
</comment>
<dbReference type="GO" id="GO:0016036">
    <property type="term" value="P:cellular response to phosphate starvation"/>
    <property type="evidence" value="ECO:0007669"/>
    <property type="project" value="TreeGrafter"/>
</dbReference>
<proteinExistence type="predicted"/>
<keyword evidence="7" id="KW-0902">Two-component regulatory system</keyword>
<evidence type="ECO:0000256" key="5">
    <source>
        <dbReference type="ARBA" id="ARBA00022679"/>
    </source>
</evidence>
<dbReference type="AlphaFoldDB" id="A0A1T4ZS43"/>
<keyword evidence="6 10" id="KW-0418">Kinase</keyword>
<evidence type="ECO:0000256" key="8">
    <source>
        <dbReference type="SAM" id="Phobius"/>
    </source>
</evidence>
<dbReference type="GO" id="GO:0004721">
    <property type="term" value="F:phosphoprotein phosphatase activity"/>
    <property type="evidence" value="ECO:0007669"/>
    <property type="project" value="TreeGrafter"/>
</dbReference>
<keyword evidence="8" id="KW-0812">Transmembrane</keyword>
<dbReference type="GO" id="GO:0000155">
    <property type="term" value="F:phosphorelay sensor kinase activity"/>
    <property type="evidence" value="ECO:0007669"/>
    <property type="project" value="InterPro"/>
</dbReference>
<dbReference type="GO" id="GO:0005886">
    <property type="term" value="C:plasma membrane"/>
    <property type="evidence" value="ECO:0007669"/>
    <property type="project" value="TreeGrafter"/>
</dbReference>
<feature type="domain" description="Histidine kinase" evidence="9">
    <location>
        <begin position="200"/>
        <end position="409"/>
    </location>
</feature>
<dbReference type="EMBL" id="FUYN01000001">
    <property type="protein sequence ID" value="SKB25476.1"/>
    <property type="molecule type" value="Genomic_DNA"/>
</dbReference>
<comment type="subcellular location">
    <subcellularLocation>
        <location evidence="2">Membrane</location>
    </subcellularLocation>
</comment>
<keyword evidence="8" id="KW-1133">Transmembrane helix</keyword>
<dbReference type="SMART" id="SM00388">
    <property type="entry name" value="HisKA"/>
    <property type="match status" value="1"/>
</dbReference>
<evidence type="ECO:0000256" key="7">
    <source>
        <dbReference type="ARBA" id="ARBA00023012"/>
    </source>
</evidence>
<dbReference type="CDD" id="cd00082">
    <property type="entry name" value="HisKA"/>
    <property type="match status" value="1"/>
</dbReference>
<dbReference type="PANTHER" id="PTHR45453">
    <property type="entry name" value="PHOSPHATE REGULON SENSOR PROTEIN PHOR"/>
    <property type="match status" value="1"/>
</dbReference>
<evidence type="ECO:0000313" key="11">
    <source>
        <dbReference type="Proteomes" id="UP000243406"/>
    </source>
</evidence>
<accession>A0A1T4ZS43</accession>
<feature type="transmembrane region" description="Helical" evidence="8">
    <location>
        <begin position="157"/>
        <end position="179"/>
    </location>
</feature>
<organism evidence="10 11">
    <name type="scientific">Acetoanaerobium noterae</name>
    <dbReference type="NCBI Taxonomy" id="745369"/>
    <lineage>
        <taxon>Bacteria</taxon>
        <taxon>Bacillati</taxon>
        <taxon>Bacillota</taxon>
        <taxon>Clostridia</taxon>
        <taxon>Peptostreptococcales</taxon>
        <taxon>Filifactoraceae</taxon>
        <taxon>Acetoanaerobium</taxon>
    </lineage>
</organism>
<evidence type="ECO:0000256" key="4">
    <source>
        <dbReference type="ARBA" id="ARBA00022553"/>
    </source>
</evidence>
<dbReference type="Gene3D" id="3.30.565.10">
    <property type="entry name" value="Histidine kinase-like ATPase, C-terminal domain"/>
    <property type="match status" value="1"/>
</dbReference>
<feature type="transmembrane region" description="Helical" evidence="8">
    <location>
        <begin position="6"/>
        <end position="28"/>
    </location>
</feature>
<dbReference type="Proteomes" id="UP000243406">
    <property type="component" value="Unassembled WGS sequence"/>
</dbReference>
<evidence type="ECO:0000256" key="6">
    <source>
        <dbReference type="ARBA" id="ARBA00022777"/>
    </source>
</evidence>
<dbReference type="RefSeq" id="WP_079588304.1">
    <property type="nucleotide sequence ID" value="NZ_FUYN01000001.1"/>
</dbReference>
<keyword evidence="8" id="KW-0472">Membrane</keyword>
<dbReference type="InterPro" id="IPR003594">
    <property type="entry name" value="HATPase_dom"/>
</dbReference>
<dbReference type="Pfam" id="PF02518">
    <property type="entry name" value="HATPase_c"/>
    <property type="match status" value="1"/>
</dbReference>
<keyword evidence="4" id="KW-0597">Phosphoprotein</keyword>
<dbReference type="InterPro" id="IPR003661">
    <property type="entry name" value="HisK_dim/P_dom"/>
</dbReference>
<keyword evidence="5" id="KW-0808">Transferase</keyword>